<keyword evidence="7" id="KW-0732">Signal</keyword>
<accession>A0A0M7G847</accession>
<evidence type="ECO:0000256" key="3">
    <source>
        <dbReference type="ARBA" id="ARBA00012865"/>
    </source>
</evidence>
<feature type="domain" description="Beta-lactamase class A catalytic" evidence="8">
    <location>
        <begin position="54"/>
        <end position="269"/>
    </location>
</feature>
<dbReference type="GO" id="GO:0046677">
    <property type="term" value="P:response to antibiotic"/>
    <property type="evidence" value="ECO:0007669"/>
    <property type="project" value="UniProtKB-UniRule"/>
</dbReference>
<evidence type="ECO:0000256" key="5">
    <source>
        <dbReference type="ARBA" id="ARBA00023251"/>
    </source>
</evidence>
<keyword evidence="4 6" id="KW-0378">Hydrolase</keyword>
<dbReference type="InterPro" id="IPR023650">
    <property type="entry name" value="Beta-lactam_class-A_AS"/>
</dbReference>
<dbReference type="PANTHER" id="PTHR35333">
    <property type="entry name" value="BETA-LACTAMASE"/>
    <property type="match status" value="1"/>
</dbReference>
<proteinExistence type="inferred from homology"/>
<dbReference type="GO" id="GO:0008800">
    <property type="term" value="F:beta-lactamase activity"/>
    <property type="evidence" value="ECO:0007669"/>
    <property type="project" value="UniProtKB-UniRule"/>
</dbReference>
<comment type="catalytic activity">
    <reaction evidence="1 6">
        <text>a beta-lactam + H2O = a substituted beta-amino acid</text>
        <dbReference type="Rhea" id="RHEA:20401"/>
        <dbReference type="ChEBI" id="CHEBI:15377"/>
        <dbReference type="ChEBI" id="CHEBI:35627"/>
        <dbReference type="ChEBI" id="CHEBI:140347"/>
        <dbReference type="EC" id="3.5.2.6"/>
    </reaction>
</comment>
<gene>
    <name evidence="10" type="primary">bla</name>
    <name evidence="9" type="ORF">BBN53_13125</name>
    <name evidence="10" type="ORF">ERS370011_02785</name>
</gene>
<dbReference type="SUPFAM" id="SSF56601">
    <property type="entry name" value="beta-lactamase/transpeptidase-like"/>
    <property type="match status" value="1"/>
</dbReference>
<protein>
    <recommendedName>
        <fullName evidence="3 6">Beta-lactamase</fullName>
        <ecNumber evidence="3 6">3.5.2.6</ecNumber>
    </recommendedName>
</protein>
<dbReference type="EMBL" id="CYTV01000007">
    <property type="protein sequence ID" value="CUI90343.1"/>
    <property type="molecule type" value="Genomic_DNA"/>
</dbReference>
<dbReference type="NCBIfam" id="NF033103">
    <property type="entry name" value="bla_class_A"/>
    <property type="match status" value="1"/>
</dbReference>
<dbReference type="PRINTS" id="PR00118">
    <property type="entry name" value="BLACTAMASEA"/>
</dbReference>
<evidence type="ECO:0000256" key="7">
    <source>
        <dbReference type="SAM" id="SignalP"/>
    </source>
</evidence>
<dbReference type="InterPro" id="IPR045155">
    <property type="entry name" value="Beta-lactam_cat"/>
</dbReference>
<dbReference type="GO" id="GO:0030655">
    <property type="term" value="P:beta-lactam antibiotic catabolic process"/>
    <property type="evidence" value="ECO:0007669"/>
    <property type="project" value="InterPro"/>
</dbReference>
<dbReference type="Gene3D" id="3.40.710.10">
    <property type="entry name" value="DD-peptidase/beta-lactamase superfamily"/>
    <property type="match status" value="1"/>
</dbReference>
<dbReference type="Pfam" id="PF13354">
    <property type="entry name" value="Beta-lactamase2"/>
    <property type="match status" value="1"/>
</dbReference>
<evidence type="ECO:0000256" key="2">
    <source>
        <dbReference type="ARBA" id="ARBA00009009"/>
    </source>
</evidence>
<keyword evidence="12" id="KW-1185">Reference proteome</keyword>
<dbReference type="KEGG" id="bpdz:BBN53_13125"/>
<reference evidence="9 12" key="2">
    <citation type="submission" date="2016-07" db="EMBL/GenBank/DDBJ databases">
        <title>Complete genome sequences of Bordetella pseudohinzii.</title>
        <authorList>
            <person name="Spilker T."/>
            <person name="Darrah R."/>
            <person name="LiPuma J.J."/>
        </authorList>
    </citation>
    <scope>NUCLEOTIDE SEQUENCE [LARGE SCALE GENOMIC DNA]</scope>
    <source>
        <strain evidence="9 12">HI4681</strain>
    </source>
</reference>
<dbReference type="AlphaFoldDB" id="A0A0M7G847"/>
<evidence type="ECO:0000313" key="12">
    <source>
        <dbReference type="Proteomes" id="UP000092950"/>
    </source>
</evidence>
<evidence type="ECO:0000256" key="6">
    <source>
        <dbReference type="RuleBase" id="RU361140"/>
    </source>
</evidence>
<evidence type="ECO:0000313" key="10">
    <source>
        <dbReference type="EMBL" id="CUI90343.1"/>
    </source>
</evidence>
<dbReference type="EC" id="3.5.2.6" evidence="3 6"/>
<dbReference type="NCBIfam" id="NF040780">
    <property type="entry name" value="blaHBL"/>
    <property type="match status" value="1"/>
</dbReference>
<sequence length="304" mass="32083">MDRRTFGAGVLAWLGASAAGLPALAGVRDSLSAAGDDAQRQLARLEAREGGRLGVSLLDVQSGYAIAYRADERFALCSTFKLLAVGAVLTRVARGEDDLSRPMRLSAADIVTYSPVTQQRLNEGMTLGQLCEAALLWGDNTAANLLLSTIGGPPGLTAYARALGDGVTRLDRLETALNEARPGDERDTTTPAAMLGNLRQLVLGDVLPAPERERLRDWLMQCRTGRERLRAGLPAAWALAHRSGAGGHGSCNDIGVAWPAPAAPVLISAYLTESPLDLPGRERVLAEAARILAHALVSARLHAG</sequence>
<dbReference type="Proteomes" id="UP000092950">
    <property type="component" value="Chromosome"/>
</dbReference>
<evidence type="ECO:0000313" key="11">
    <source>
        <dbReference type="Proteomes" id="UP000053096"/>
    </source>
</evidence>
<dbReference type="InterPro" id="IPR012338">
    <property type="entry name" value="Beta-lactam/transpept-like"/>
</dbReference>
<dbReference type="InterPro" id="IPR000871">
    <property type="entry name" value="Beta-lactam_class-A"/>
</dbReference>
<dbReference type="PROSITE" id="PS00146">
    <property type="entry name" value="BETA_LACTAMASE_A"/>
    <property type="match status" value="1"/>
</dbReference>
<feature type="chain" id="PRO_5005812785" description="Beta-lactamase" evidence="7">
    <location>
        <begin position="26"/>
        <end position="304"/>
    </location>
</feature>
<evidence type="ECO:0000313" key="9">
    <source>
        <dbReference type="EMBL" id="ANY16743.1"/>
    </source>
</evidence>
<evidence type="ECO:0000256" key="4">
    <source>
        <dbReference type="ARBA" id="ARBA00022801"/>
    </source>
</evidence>
<dbReference type="RefSeq" id="WP_068945286.1">
    <property type="nucleotide sequence ID" value="NZ_CAJGUP010000217.1"/>
</dbReference>
<evidence type="ECO:0000259" key="8">
    <source>
        <dbReference type="Pfam" id="PF13354"/>
    </source>
</evidence>
<dbReference type="EMBL" id="CP016440">
    <property type="protein sequence ID" value="ANY16743.1"/>
    <property type="molecule type" value="Genomic_DNA"/>
</dbReference>
<dbReference type="PANTHER" id="PTHR35333:SF3">
    <property type="entry name" value="BETA-LACTAMASE-TYPE TRANSPEPTIDASE FOLD CONTAINING PROTEIN"/>
    <property type="match status" value="1"/>
</dbReference>
<dbReference type="Proteomes" id="UP000053096">
    <property type="component" value="Unassembled WGS sequence"/>
</dbReference>
<organism evidence="10 11">
    <name type="scientific">Bordetella pseudohinzii</name>
    <dbReference type="NCBI Taxonomy" id="1331258"/>
    <lineage>
        <taxon>Bacteria</taxon>
        <taxon>Pseudomonadati</taxon>
        <taxon>Pseudomonadota</taxon>
        <taxon>Betaproteobacteria</taxon>
        <taxon>Burkholderiales</taxon>
        <taxon>Alcaligenaceae</taxon>
        <taxon>Bordetella</taxon>
    </lineage>
</organism>
<evidence type="ECO:0000256" key="1">
    <source>
        <dbReference type="ARBA" id="ARBA00001526"/>
    </source>
</evidence>
<feature type="signal peptide" evidence="7">
    <location>
        <begin position="1"/>
        <end position="25"/>
    </location>
</feature>
<dbReference type="OrthoDB" id="9784149at2"/>
<keyword evidence="5 6" id="KW-0046">Antibiotic resistance</keyword>
<comment type="similarity">
    <text evidence="2 6">Belongs to the class-A beta-lactamase family.</text>
</comment>
<name>A0A0M7G847_9BORD</name>
<reference evidence="10 11" key="1">
    <citation type="submission" date="2015-09" db="EMBL/GenBank/DDBJ databases">
        <authorList>
            <person name="Jackson K.R."/>
            <person name="Lunt B.L."/>
            <person name="Fisher J.N.B."/>
            <person name="Gardner A.V."/>
            <person name="Bailey M.E."/>
            <person name="Deus L.M."/>
            <person name="Earl A.S."/>
            <person name="Gibby P.D."/>
            <person name="Hartmann K.A."/>
            <person name="Liu J.E."/>
            <person name="Manci A.M."/>
            <person name="Nielsen D.A."/>
            <person name="Solomon M.B."/>
            <person name="Breakwell D.P."/>
            <person name="Burnett S.H."/>
            <person name="Grose J.H."/>
        </authorList>
    </citation>
    <scope>NUCLEOTIDE SEQUENCE [LARGE SCALE GENOMIC DNA]</scope>
    <source>
        <strain evidence="10 11">2789STDY5608636</strain>
    </source>
</reference>